<dbReference type="eggNOG" id="ENOG502ZEPV">
    <property type="taxonomic scope" value="Bacteria"/>
</dbReference>
<gene>
    <name evidence="1" type="ordered locus">Rfer_4456</name>
</gene>
<dbReference type="Proteomes" id="UP000008332">
    <property type="component" value="Plasmid unnamed1"/>
</dbReference>
<dbReference type="OrthoDB" id="9920049at2"/>
<accession>Q21Q03</accession>
<organism evidence="1 2">
    <name type="scientific">Albidiferax ferrireducens (strain ATCC BAA-621 / DSM 15236 / T118)</name>
    <name type="common">Rhodoferax ferrireducens</name>
    <dbReference type="NCBI Taxonomy" id="338969"/>
    <lineage>
        <taxon>Bacteria</taxon>
        <taxon>Pseudomonadati</taxon>
        <taxon>Pseudomonadota</taxon>
        <taxon>Betaproteobacteria</taxon>
        <taxon>Burkholderiales</taxon>
        <taxon>Comamonadaceae</taxon>
        <taxon>Rhodoferax</taxon>
    </lineage>
</organism>
<evidence type="ECO:0000313" key="2">
    <source>
        <dbReference type="Proteomes" id="UP000008332"/>
    </source>
</evidence>
<name>Q21Q03_ALBFT</name>
<dbReference type="HOGENOM" id="CLU_2384213_0_0_4"/>
<dbReference type="RefSeq" id="WP_011458597.1">
    <property type="nucleotide sequence ID" value="NC_007901.1"/>
</dbReference>
<reference evidence="2" key="1">
    <citation type="submission" date="2006-02" db="EMBL/GenBank/DDBJ databases">
        <title>Complete sequence of plasmid 1 of Rhodoferax ferrireducens DSM 15236.</title>
        <authorList>
            <person name="Copeland A."/>
            <person name="Lucas S."/>
            <person name="Lapidus A."/>
            <person name="Barry K."/>
            <person name="Detter J.C."/>
            <person name="Glavina del Rio T."/>
            <person name="Hammon N."/>
            <person name="Israni S."/>
            <person name="Pitluck S."/>
            <person name="Brettin T."/>
            <person name="Bruce D."/>
            <person name="Han C."/>
            <person name="Tapia R."/>
            <person name="Gilna P."/>
            <person name="Kiss H."/>
            <person name="Schmutz J."/>
            <person name="Larimer F."/>
            <person name="Land M."/>
            <person name="Kyrpides N."/>
            <person name="Ivanova N."/>
            <person name="Richardson P."/>
        </authorList>
    </citation>
    <scope>NUCLEOTIDE SEQUENCE [LARGE SCALE GENOMIC DNA]</scope>
    <source>
        <strain evidence="2">ATCC BAA-621 / DSM 15236 / T118</strain>
        <plasmid evidence="2">Plasmid pDSM15236</plasmid>
    </source>
</reference>
<proteinExistence type="predicted"/>
<evidence type="ECO:0000313" key="1">
    <source>
        <dbReference type="EMBL" id="ABD72142.1"/>
    </source>
</evidence>
<dbReference type="KEGG" id="rfr:Rfer_4456"/>
<protein>
    <submittedName>
        <fullName evidence="1">Uncharacterized protein</fullName>
    </submittedName>
</protein>
<sequence length="94" mass="10127">MNLTKKQVLAVQKVGLAVLEAIQAAGELGAPSGALYAALQHQGCTLTQYQSLTGSMERRGFVIQESDCFTITTTGEHFISQLRRTVAMEDPVEA</sequence>
<keyword evidence="1" id="KW-0614">Plasmid</keyword>
<geneLocation type="plasmid" evidence="2">
    <name>pDSM15236</name>
</geneLocation>
<keyword evidence="2" id="KW-1185">Reference proteome</keyword>
<dbReference type="EMBL" id="CP000268">
    <property type="protein sequence ID" value="ABD72142.1"/>
    <property type="molecule type" value="Genomic_DNA"/>
</dbReference>
<dbReference type="AlphaFoldDB" id="Q21Q03"/>